<dbReference type="Proteomes" id="UP000215914">
    <property type="component" value="Chromosome 12"/>
</dbReference>
<evidence type="ECO:0000313" key="2">
    <source>
        <dbReference type="EMBL" id="OTG04488.1"/>
    </source>
</evidence>
<feature type="domain" description="RNA-binding protein Tab2/Atab2 C-terminal" evidence="1">
    <location>
        <begin position="32"/>
        <end position="103"/>
    </location>
</feature>
<dbReference type="GO" id="GO:0003723">
    <property type="term" value="F:RNA binding"/>
    <property type="evidence" value="ECO:0007669"/>
    <property type="project" value="InterPro"/>
</dbReference>
<dbReference type="STRING" id="4232.A0A251T073"/>
<evidence type="ECO:0000259" key="1">
    <source>
        <dbReference type="Pfam" id="PF20429"/>
    </source>
</evidence>
<dbReference type="InParanoid" id="A0A251T073"/>
<gene>
    <name evidence="2" type="ORF">HannXRQ_Chr12g0362881</name>
</gene>
<dbReference type="PANTHER" id="PTHR34556:SF2">
    <property type="entry name" value="PROTEIN TAB2 HOMOLOG, CHLOROPLASTIC"/>
    <property type="match status" value="1"/>
</dbReference>
<name>A0A251T073_HELAN</name>
<keyword evidence="3" id="KW-1185">Reference proteome</keyword>
<accession>A0A251T073</accession>
<dbReference type="PANTHER" id="PTHR34556">
    <property type="match status" value="1"/>
</dbReference>
<dbReference type="AlphaFoldDB" id="A0A251T073"/>
<reference evidence="3" key="1">
    <citation type="journal article" date="2017" name="Nature">
        <title>The sunflower genome provides insights into oil metabolism, flowering and Asterid evolution.</title>
        <authorList>
            <person name="Badouin H."/>
            <person name="Gouzy J."/>
            <person name="Grassa C.J."/>
            <person name="Murat F."/>
            <person name="Staton S.E."/>
            <person name="Cottret L."/>
            <person name="Lelandais-Briere C."/>
            <person name="Owens G.L."/>
            <person name="Carrere S."/>
            <person name="Mayjonade B."/>
            <person name="Legrand L."/>
            <person name="Gill N."/>
            <person name="Kane N.C."/>
            <person name="Bowers J.E."/>
            <person name="Hubner S."/>
            <person name="Bellec A."/>
            <person name="Berard A."/>
            <person name="Berges H."/>
            <person name="Blanchet N."/>
            <person name="Boniface M.C."/>
            <person name="Brunel D."/>
            <person name="Catrice O."/>
            <person name="Chaidir N."/>
            <person name="Claudel C."/>
            <person name="Donnadieu C."/>
            <person name="Faraut T."/>
            <person name="Fievet G."/>
            <person name="Helmstetter N."/>
            <person name="King M."/>
            <person name="Knapp S.J."/>
            <person name="Lai Z."/>
            <person name="Le Paslier M.C."/>
            <person name="Lippi Y."/>
            <person name="Lorenzon L."/>
            <person name="Mandel J.R."/>
            <person name="Marage G."/>
            <person name="Marchand G."/>
            <person name="Marquand E."/>
            <person name="Bret-Mestries E."/>
            <person name="Morien E."/>
            <person name="Nambeesan S."/>
            <person name="Nguyen T."/>
            <person name="Pegot-Espagnet P."/>
            <person name="Pouilly N."/>
            <person name="Raftis F."/>
            <person name="Sallet E."/>
            <person name="Schiex T."/>
            <person name="Thomas J."/>
            <person name="Vandecasteele C."/>
            <person name="Vares D."/>
            <person name="Vear F."/>
            <person name="Vautrin S."/>
            <person name="Crespi M."/>
            <person name="Mangin B."/>
            <person name="Burke J.M."/>
            <person name="Salse J."/>
            <person name="Munos S."/>
            <person name="Vincourt P."/>
            <person name="Rieseberg L.H."/>
            <person name="Langlade N.B."/>
        </authorList>
    </citation>
    <scope>NUCLEOTIDE SEQUENCE [LARGE SCALE GENOMIC DNA]</scope>
    <source>
        <strain evidence="3">cv. SF193</strain>
    </source>
</reference>
<dbReference type="EMBL" id="CM007901">
    <property type="protein sequence ID" value="OTG04488.1"/>
    <property type="molecule type" value="Genomic_DNA"/>
</dbReference>
<dbReference type="InterPro" id="IPR009472">
    <property type="entry name" value="Tab2-like"/>
</dbReference>
<organism evidence="2 3">
    <name type="scientific">Helianthus annuus</name>
    <name type="common">Common sunflower</name>
    <dbReference type="NCBI Taxonomy" id="4232"/>
    <lineage>
        <taxon>Eukaryota</taxon>
        <taxon>Viridiplantae</taxon>
        <taxon>Streptophyta</taxon>
        <taxon>Embryophyta</taxon>
        <taxon>Tracheophyta</taxon>
        <taxon>Spermatophyta</taxon>
        <taxon>Magnoliopsida</taxon>
        <taxon>eudicotyledons</taxon>
        <taxon>Gunneridae</taxon>
        <taxon>Pentapetalae</taxon>
        <taxon>asterids</taxon>
        <taxon>campanulids</taxon>
        <taxon>Asterales</taxon>
        <taxon>Asteraceae</taxon>
        <taxon>Asteroideae</taxon>
        <taxon>Heliantheae alliance</taxon>
        <taxon>Heliantheae</taxon>
        <taxon>Helianthus</taxon>
    </lineage>
</organism>
<sequence length="136" mass="15842">MRFQCLSLLIWLEEWYETVYKRHPGFRKGSKPLLALDNLFPMDLPDTLYGEKWAFVQLPFSEKSFAFCVTMDFDLLGIEIDDNMPIPGLAVASSRARPLAGWYFNSRWQHRRSHLCNIATIVWSATISVSMVEFFV</sequence>
<dbReference type="Pfam" id="PF20429">
    <property type="entry name" value="Tab2-like_C"/>
    <property type="match status" value="1"/>
</dbReference>
<dbReference type="InterPro" id="IPR046761">
    <property type="entry name" value="Tab2-like_C"/>
</dbReference>
<evidence type="ECO:0000313" key="3">
    <source>
        <dbReference type="Proteomes" id="UP000215914"/>
    </source>
</evidence>
<proteinExistence type="predicted"/>
<protein>
    <recommendedName>
        <fullName evidence="1">RNA-binding protein Tab2/Atab2 C-terminal domain-containing protein</fullName>
    </recommendedName>
</protein>